<dbReference type="PANTHER" id="PTHR31293:SF16">
    <property type="entry name" value="RNI-LIKE SUPERFAMILY PROTEIN"/>
    <property type="match status" value="1"/>
</dbReference>
<keyword evidence="3" id="KW-1185">Reference proteome</keyword>
<dbReference type="AlphaFoldDB" id="A0A8T2E2C5"/>
<dbReference type="EMBL" id="JAEFBK010000004">
    <property type="protein sequence ID" value="KAG7616912.1"/>
    <property type="molecule type" value="Genomic_DNA"/>
</dbReference>
<sequence length="319" mass="36247">MDRINGLSDDIICHILSLLSFKEATSTSVLSMRWRYLFAFRPNLCLDDQEVGGGESFIDFVDRVLVVTGNFPIRKISIKCRLSIDTGHVTRWMVDVLEHGVSYLDIDIISEDRHRDCCPLGRLLSACPVLEELTIIGGCWQHIEFCRTVSSSTLKKLTITSSFHYEYWGITIDTPSLAYLEYSDLVPRHFPFVNLESLVEAKLALDLCSDSNPTNLIKGLRNVEVLELSSGYTSQGPLSADRYEREYGLSCPVKVLEITEYGGKYEELEQMEHFLKKLPCLELVKVRASAINDKEKSRITKDLLMVPRSSNCNIKLKFC</sequence>
<dbReference type="InterPro" id="IPR006566">
    <property type="entry name" value="FBD"/>
</dbReference>
<protein>
    <submittedName>
        <fullName evidence="2">FBD domain</fullName>
    </submittedName>
</protein>
<name>A0A8T2E2C5_9BRAS</name>
<evidence type="ECO:0000313" key="2">
    <source>
        <dbReference type="EMBL" id="KAG7616912.1"/>
    </source>
</evidence>
<dbReference type="InterPro" id="IPR001810">
    <property type="entry name" value="F-box_dom"/>
</dbReference>
<reference evidence="2 3" key="1">
    <citation type="submission" date="2020-12" db="EMBL/GenBank/DDBJ databases">
        <title>Concerted genomic and epigenomic changes stabilize Arabidopsis allopolyploids.</title>
        <authorList>
            <person name="Chen Z."/>
        </authorList>
    </citation>
    <scope>NUCLEOTIDE SEQUENCE [LARGE SCALE GENOMIC DNA]</scope>
    <source>
        <strain evidence="2">Allo738</strain>
        <tissue evidence="2">Leaf</tissue>
    </source>
</reference>
<organism evidence="2 3">
    <name type="scientific">Arabidopsis thaliana x Arabidopsis arenosa</name>
    <dbReference type="NCBI Taxonomy" id="1240361"/>
    <lineage>
        <taxon>Eukaryota</taxon>
        <taxon>Viridiplantae</taxon>
        <taxon>Streptophyta</taxon>
        <taxon>Embryophyta</taxon>
        <taxon>Tracheophyta</taxon>
        <taxon>Spermatophyta</taxon>
        <taxon>Magnoliopsida</taxon>
        <taxon>eudicotyledons</taxon>
        <taxon>Gunneridae</taxon>
        <taxon>Pentapetalae</taxon>
        <taxon>rosids</taxon>
        <taxon>malvids</taxon>
        <taxon>Brassicales</taxon>
        <taxon>Brassicaceae</taxon>
        <taxon>Camelineae</taxon>
        <taxon>Arabidopsis</taxon>
    </lineage>
</organism>
<dbReference type="SMART" id="SM00579">
    <property type="entry name" value="FBD"/>
    <property type="match status" value="1"/>
</dbReference>
<dbReference type="Proteomes" id="UP000694240">
    <property type="component" value="Chromosome 4"/>
</dbReference>
<dbReference type="CDD" id="cd22160">
    <property type="entry name" value="F-box_AtFBL13-like"/>
    <property type="match status" value="1"/>
</dbReference>
<dbReference type="InterPro" id="IPR053781">
    <property type="entry name" value="F-box_AtFBL13-like"/>
</dbReference>
<gene>
    <name evidence="2" type="ORF">ISN45_At04g023400</name>
</gene>
<evidence type="ECO:0000259" key="1">
    <source>
        <dbReference type="SMART" id="SM00579"/>
    </source>
</evidence>
<feature type="domain" description="FBD" evidence="1">
    <location>
        <begin position="246"/>
        <end position="317"/>
    </location>
</feature>
<dbReference type="Pfam" id="PF00646">
    <property type="entry name" value="F-box"/>
    <property type="match status" value="1"/>
</dbReference>
<dbReference type="PANTHER" id="PTHR31293">
    <property type="entry name" value="RNI-LIKE SUPERFAMILY PROTEIN"/>
    <property type="match status" value="1"/>
</dbReference>
<accession>A0A8T2E2C5</accession>
<dbReference type="InterPro" id="IPR055294">
    <property type="entry name" value="FBL60-like"/>
</dbReference>
<proteinExistence type="predicted"/>
<comment type="caution">
    <text evidence="2">The sequence shown here is derived from an EMBL/GenBank/DDBJ whole genome shotgun (WGS) entry which is preliminary data.</text>
</comment>
<evidence type="ECO:0000313" key="3">
    <source>
        <dbReference type="Proteomes" id="UP000694240"/>
    </source>
</evidence>